<sequence>MTELRPPWSPRRRRTLGWLAGGAVVLGIAALVLPAQFGVTAAFLAALCGFLFVAALVLFFAVPGPDTTGTLLRSSPLAGAVTVVAVLLWLSTEGQPLRWIWAAAAAGGLVWVATALWLTRRG</sequence>
<dbReference type="AlphaFoldDB" id="A0A1G6JP76"/>
<dbReference type="RefSeq" id="WP_091363497.1">
    <property type="nucleotide sequence ID" value="NZ_FMZF01000001.1"/>
</dbReference>
<keyword evidence="1" id="KW-0472">Membrane</keyword>
<evidence type="ECO:0000313" key="3">
    <source>
        <dbReference type="Proteomes" id="UP000199416"/>
    </source>
</evidence>
<proteinExistence type="predicted"/>
<evidence type="ECO:0000256" key="1">
    <source>
        <dbReference type="SAM" id="Phobius"/>
    </source>
</evidence>
<accession>A0A1G6JP76</accession>
<dbReference type="STRING" id="1190417.SAMN05660690_0913"/>
<dbReference type="PROSITE" id="PS51318">
    <property type="entry name" value="TAT"/>
    <property type="match status" value="1"/>
</dbReference>
<name>A0A1G6JP76_9ACTN</name>
<reference evidence="3" key="1">
    <citation type="submission" date="2016-10" db="EMBL/GenBank/DDBJ databases">
        <authorList>
            <person name="Varghese N."/>
            <person name="Submissions S."/>
        </authorList>
    </citation>
    <scope>NUCLEOTIDE SEQUENCE [LARGE SCALE GENOMIC DNA]</scope>
    <source>
        <strain evidence="3">DSM 45421</strain>
    </source>
</reference>
<dbReference type="Proteomes" id="UP000199416">
    <property type="component" value="Unassembled WGS sequence"/>
</dbReference>
<keyword evidence="1" id="KW-1133">Transmembrane helix</keyword>
<organism evidence="2 3">
    <name type="scientific">Geodermatophilus telluris</name>
    <dbReference type="NCBI Taxonomy" id="1190417"/>
    <lineage>
        <taxon>Bacteria</taxon>
        <taxon>Bacillati</taxon>
        <taxon>Actinomycetota</taxon>
        <taxon>Actinomycetes</taxon>
        <taxon>Geodermatophilales</taxon>
        <taxon>Geodermatophilaceae</taxon>
        <taxon>Geodermatophilus</taxon>
    </lineage>
</organism>
<feature type="transmembrane region" description="Helical" evidence="1">
    <location>
        <begin position="74"/>
        <end position="92"/>
    </location>
</feature>
<gene>
    <name evidence="2" type="ORF">SAMN05660690_0913</name>
</gene>
<feature type="transmembrane region" description="Helical" evidence="1">
    <location>
        <begin position="98"/>
        <end position="118"/>
    </location>
</feature>
<keyword evidence="1" id="KW-0812">Transmembrane</keyword>
<dbReference type="InterPro" id="IPR006311">
    <property type="entry name" value="TAT_signal"/>
</dbReference>
<keyword evidence="3" id="KW-1185">Reference proteome</keyword>
<dbReference type="EMBL" id="FMZF01000001">
    <property type="protein sequence ID" value="SDC20503.1"/>
    <property type="molecule type" value="Genomic_DNA"/>
</dbReference>
<protein>
    <submittedName>
        <fullName evidence="2">Uncharacterized protein</fullName>
    </submittedName>
</protein>
<feature type="transmembrane region" description="Helical" evidence="1">
    <location>
        <begin position="16"/>
        <end position="35"/>
    </location>
</feature>
<feature type="transmembrane region" description="Helical" evidence="1">
    <location>
        <begin position="41"/>
        <end position="62"/>
    </location>
</feature>
<evidence type="ECO:0000313" key="2">
    <source>
        <dbReference type="EMBL" id="SDC20503.1"/>
    </source>
</evidence>